<dbReference type="GO" id="GO:0043565">
    <property type="term" value="F:sequence-specific DNA binding"/>
    <property type="evidence" value="ECO:0007669"/>
    <property type="project" value="TreeGrafter"/>
</dbReference>
<name>A0A0P1FMY3_9RHOB</name>
<evidence type="ECO:0000313" key="9">
    <source>
        <dbReference type="Proteomes" id="UP000051887"/>
    </source>
</evidence>
<dbReference type="GO" id="GO:0003700">
    <property type="term" value="F:DNA-binding transcription factor activity"/>
    <property type="evidence" value="ECO:0007669"/>
    <property type="project" value="InterPro"/>
</dbReference>
<accession>A0A0P1FMY3</accession>
<keyword evidence="3" id="KW-0238">DNA-binding</keyword>
<dbReference type="PANTHER" id="PTHR30537:SF74">
    <property type="entry name" value="HTH-TYPE TRANSCRIPTIONAL REGULATOR TRPI"/>
    <property type="match status" value="1"/>
</dbReference>
<dbReference type="Proteomes" id="UP000051887">
    <property type="component" value="Unassembled WGS sequence"/>
</dbReference>
<dbReference type="FunFam" id="1.10.10.10:FF:000038">
    <property type="entry name" value="Glycine cleavage system transcriptional activator"/>
    <property type="match status" value="1"/>
</dbReference>
<sequence length="343" mass="36814">MKELQAKALVLLMVGFFMAQNLPPLTWFRSFEAAARHLSFTAAADEIGLTQSAVSQQIKALETRLNVILFKRLPRALTLTDEGRRLLPQVEAALQVLRQATERYELAQAPQVLTVAASVSVIDWLIIPHLSDFIQQEKDRSVRFLSTIWPDDFATPRADVEIRFGSERQVGQGAVPLAGAALIAVASPSLLAWAMDDDGTVQSVGQPVGQDLTGEAAWAAGQNWSTLPRIETVGTSAGWREYYAPGAGQGAPAPVNQTDGQKPPALLADSYGLALRLAVAGQGCALVPKSLAQDALQKGDIVQCGRQELAVSEGYFLAHSDHDPAAGRFANWLQGLIAEPTGL</sequence>
<dbReference type="InterPro" id="IPR036390">
    <property type="entry name" value="WH_DNA-bd_sf"/>
</dbReference>
<dbReference type="PANTHER" id="PTHR30537">
    <property type="entry name" value="HTH-TYPE TRANSCRIPTIONAL REGULATOR"/>
    <property type="match status" value="1"/>
</dbReference>
<keyword evidence="8" id="KW-1185">Reference proteome</keyword>
<dbReference type="Gene3D" id="3.40.190.10">
    <property type="entry name" value="Periplasmic binding protein-like II"/>
    <property type="match status" value="2"/>
</dbReference>
<dbReference type="EMBL" id="CYSB01000040">
    <property type="protein sequence ID" value="CUH69753.1"/>
    <property type="molecule type" value="Genomic_DNA"/>
</dbReference>
<keyword evidence="2" id="KW-0805">Transcription regulation</keyword>
<dbReference type="InterPro" id="IPR036388">
    <property type="entry name" value="WH-like_DNA-bd_sf"/>
</dbReference>
<evidence type="ECO:0000313" key="6">
    <source>
        <dbReference type="EMBL" id="CUH69753.1"/>
    </source>
</evidence>
<dbReference type="PROSITE" id="PS50931">
    <property type="entry name" value="HTH_LYSR"/>
    <property type="match status" value="1"/>
</dbReference>
<reference evidence="6 8" key="2">
    <citation type="submission" date="2015-09" db="EMBL/GenBank/DDBJ databases">
        <authorList>
            <person name="Rodrigo-Torres L."/>
            <person name="Arahal D.R."/>
        </authorList>
    </citation>
    <scope>NUCLEOTIDE SEQUENCE [LARGE SCALE GENOMIC DNA]</scope>
    <source>
        <strain evidence="6 8">CECT 5118</strain>
    </source>
</reference>
<dbReference type="EMBL" id="CYSC01000035">
    <property type="protein sequence ID" value="CUH73157.1"/>
    <property type="molecule type" value="Genomic_DNA"/>
</dbReference>
<dbReference type="GO" id="GO:0006351">
    <property type="term" value="P:DNA-templated transcription"/>
    <property type="evidence" value="ECO:0007669"/>
    <property type="project" value="TreeGrafter"/>
</dbReference>
<protein>
    <submittedName>
        <fullName evidence="7">Gcv operon activator</fullName>
    </submittedName>
</protein>
<gene>
    <name evidence="7" type="primary">gcvA_8</name>
    <name evidence="6" type="synonym">gcvA_11</name>
    <name evidence="6" type="ORF">TL5118_03723</name>
    <name evidence="7" type="ORF">TL5120_02964</name>
</gene>
<proteinExistence type="inferred from homology"/>
<keyword evidence="4" id="KW-0804">Transcription</keyword>
<evidence type="ECO:0000313" key="8">
    <source>
        <dbReference type="Proteomes" id="UP000051086"/>
    </source>
</evidence>
<dbReference type="InterPro" id="IPR058163">
    <property type="entry name" value="LysR-type_TF_proteobact-type"/>
</dbReference>
<organism evidence="7 9">
    <name type="scientific">Thalassovita autumnalis</name>
    <dbReference type="NCBI Taxonomy" id="2072972"/>
    <lineage>
        <taxon>Bacteria</taxon>
        <taxon>Pseudomonadati</taxon>
        <taxon>Pseudomonadota</taxon>
        <taxon>Alphaproteobacteria</taxon>
        <taxon>Rhodobacterales</taxon>
        <taxon>Roseobacteraceae</taxon>
        <taxon>Thalassovita</taxon>
    </lineage>
</organism>
<evidence type="ECO:0000256" key="4">
    <source>
        <dbReference type="ARBA" id="ARBA00023163"/>
    </source>
</evidence>
<dbReference type="PRINTS" id="PR00039">
    <property type="entry name" value="HTHLYSR"/>
</dbReference>
<dbReference type="SUPFAM" id="SSF46785">
    <property type="entry name" value="Winged helix' DNA-binding domain"/>
    <property type="match status" value="1"/>
</dbReference>
<evidence type="ECO:0000256" key="1">
    <source>
        <dbReference type="ARBA" id="ARBA00009437"/>
    </source>
</evidence>
<dbReference type="Proteomes" id="UP000051086">
    <property type="component" value="Unassembled WGS sequence"/>
</dbReference>
<dbReference type="SUPFAM" id="SSF53850">
    <property type="entry name" value="Periplasmic binding protein-like II"/>
    <property type="match status" value="1"/>
</dbReference>
<dbReference type="Pfam" id="PF00126">
    <property type="entry name" value="HTH_1"/>
    <property type="match status" value="1"/>
</dbReference>
<dbReference type="InterPro" id="IPR000847">
    <property type="entry name" value="LysR_HTH_N"/>
</dbReference>
<dbReference type="Gene3D" id="1.10.10.10">
    <property type="entry name" value="Winged helix-like DNA-binding domain superfamily/Winged helix DNA-binding domain"/>
    <property type="match status" value="1"/>
</dbReference>
<evidence type="ECO:0000313" key="7">
    <source>
        <dbReference type="EMBL" id="CUH73157.1"/>
    </source>
</evidence>
<dbReference type="AlphaFoldDB" id="A0A0P1FMY3"/>
<reference evidence="7 9" key="1">
    <citation type="submission" date="2015-09" db="EMBL/GenBank/DDBJ databases">
        <authorList>
            <consortium name="Swine Surveillance"/>
        </authorList>
    </citation>
    <scope>NUCLEOTIDE SEQUENCE [LARGE SCALE GENOMIC DNA]</scope>
    <source>
        <strain evidence="7 9">5120</strain>
    </source>
</reference>
<evidence type="ECO:0000259" key="5">
    <source>
        <dbReference type="PROSITE" id="PS50931"/>
    </source>
</evidence>
<feature type="domain" description="HTH lysR-type" evidence="5">
    <location>
        <begin position="23"/>
        <end position="80"/>
    </location>
</feature>
<comment type="similarity">
    <text evidence="1">Belongs to the LysR transcriptional regulatory family.</text>
</comment>
<evidence type="ECO:0000256" key="3">
    <source>
        <dbReference type="ARBA" id="ARBA00023125"/>
    </source>
</evidence>
<evidence type="ECO:0000256" key="2">
    <source>
        <dbReference type="ARBA" id="ARBA00023015"/>
    </source>
</evidence>